<dbReference type="OrthoDB" id="2441642at2759"/>
<sequence>MEKQPSAATQDPIPGTFSSKHIHPIPAHPHQAFYNPYTVYNPFYMPLAYAPPPHAPSPVPYTNLAIPPNPTYHHLLPYLDSLISQRRASNPHPHLAPTSAANLASGLRPENFVNVDADASFFCRTPSPANRQRTAQACLKCRERKTKCTGASPCARCTARGLVCTYVTPKDKDRATARNRAELRDDPQQLPQAEPPAPYIPRLQPPPPHIPHLESRTPHFAHPHPHPPIAVQAPTPVMFSQDMFARPPRQFLSVPASVPMLRG</sequence>
<dbReference type="GO" id="GO:0008270">
    <property type="term" value="F:zinc ion binding"/>
    <property type="evidence" value="ECO:0007669"/>
    <property type="project" value="InterPro"/>
</dbReference>
<proteinExistence type="predicted"/>
<feature type="region of interest" description="Disordered" evidence="6">
    <location>
        <begin position="1"/>
        <end position="21"/>
    </location>
</feature>
<keyword evidence="2" id="KW-0805">Transcription regulation</keyword>
<evidence type="ECO:0000256" key="6">
    <source>
        <dbReference type="SAM" id="MobiDB-lite"/>
    </source>
</evidence>
<dbReference type="Proteomes" id="UP000076761">
    <property type="component" value="Unassembled WGS sequence"/>
</dbReference>
<keyword evidence="3" id="KW-0238">DNA-binding</keyword>
<protein>
    <recommendedName>
        <fullName evidence="7">Zn(2)-C6 fungal-type domain-containing protein</fullName>
    </recommendedName>
</protein>
<evidence type="ECO:0000256" key="3">
    <source>
        <dbReference type="ARBA" id="ARBA00023125"/>
    </source>
</evidence>
<dbReference type="GO" id="GO:0043565">
    <property type="term" value="F:sequence-specific DNA binding"/>
    <property type="evidence" value="ECO:0007669"/>
    <property type="project" value="TreeGrafter"/>
</dbReference>
<dbReference type="SMART" id="SM00066">
    <property type="entry name" value="GAL4"/>
    <property type="match status" value="1"/>
</dbReference>
<dbReference type="InterPro" id="IPR001138">
    <property type="entry name" value="Zn2Cys6_DnaBD"/>
</dbReference>
<dbReference type="STRING" id="1314782.A0A165TGG8"/>
<dbReference type="InterPro" id="IPR051711">
    <property type="entry name" value="Stress_Response_Reg"/>
</dbReference>
<dbReference type="EMBL" id="KV425566">
    <property type="protein sequence ID" value="KZT26629.1"/>
    <property type="molecule type" value="Genomic_DNA"/>
</dbReference>
<keyword evidence="9" id="KW-1185">Reference proteome</keyword>
<evidence type="ECO:0000313" key="9">
    <source>
        <dbReference type="Proteomes" id="UP000076761"/>
    </source>
</evidence>
<evidence type="ECO:0000256" key="4">
    <source>
        <dbReference type="ARBA" id="ARBA00023163"/>
    </source>
</evidence>
<keyword evidence="4" id="KW-0804">Transcription</keyword>
<feature type="domain" description="Zn(2)-C6 fungal-type" evidence="7">
    <location>
        <begin position="137"/>
        <end position="166"/>
    </location>
</feature>
<evidence type="ECO:0000256" key="2">
    <source>
        <dbReference type="ARBA" id="ARBA00023015"/>
    </source>
</evidence>
<accession>A0A165TGG8</accession>
<dbReference type="CDD" id="cd00067">
    <property type="entry name" value="GAL4"/>
    <property type="match status" value="1"/>
</dbReference>
<keyword evidence="5" id="KW-0539">Nucleus</keyword>
<dbReference type="InParanoid" id="A0A165TGG8"/>
<dbReference type="PANTHER" id="PTHR47540">
    <property type="entry name" value="THIAMINE REPRESSIBLE GENES REGULATORY PROTEIN THI5"/>
    <property type="match status" value="1"/>
</dbReference>
<dbReference type="SUPFAM" id="SSF57701">
    <property type="entry name" value="Zn2/Cys6 DNA-binding domain"/>
    <property type="match status" value="1"/>
</dbReference>
<dbReference type="GO" id="GO:0000981">
    <property type="term" value="F:DNA-binding transcription factor activity, RNA polymerase II-specific"/>
    <property type="evidence" value="ECO:0007669"/>
    <property type="project" value="InterPro"/>
</dbReference>
<name>A0A165TGG8_9AGAM</name>
<dbReference type="Pfam" id="PF00172">
    <property type="entry name" value="Zn_clus"/>
    <property type="match status" value="1"/>
</dbReference>
<dbReference type="PANTHER" id="PTHR47540:SF2">
    <property type="entry name" value="ZN(II)2CYS6 TRANSCRIPTION FACTOR (EUROFUNG)"/>
    <property type="match status" value="1"/>
</dbReference>
<reference evidence="8 9" key="1">
    <citation type="journal article" date="2016" name="Mol. Biol. Evol.">
        <title>Comparative Genomics of Early-Diverging Mushroom-Forming Fungi Provides Insights into the Origins of Lignocellulose Decay Capabilities.</title>
        <authorList>
            <person name="Nagy L.G."/>
            <person name="Riley R."/>
            <person name="Tritt A."/>
            <person name="Adam C."/>
            <person name="Daum C."/>
            <person name="Floudas D."/>
            <person name="Sun H."/>
            <person name="Yadav J.S."/>
            <person name="Pangilinan J."/>
            <person name="Larsson K.H."/>
            <person name="Matsuura K."/>
            <person name="Barry K."/>
            <person name="Labutti K."/>
            <person name="Kuo R."/>
            <person name="Ohm R.A."/>
            <person name="Bhattacharya S.S."/>
            <person name="Shirouzu T."/>
            <person name="Yoshinaga Y."/>
            <person name="Martin F.M."/>
            <person name="Grigoriev I.V."/>
            <person name="Hibbett D.S."/>
        </authorList>
    </citation>
    <scope>NUCLEOTIDE SEQUENCE [LARGE SCALE GENOMIC DNA]</scope>
    <source>
        <strain evidence="8 9">HHB14362 ss-1</strain>
    </source>
</reference>
<gene>
    <name evidence="8" type="ORF">NEOLEDRAFT_1132181</name>
</gene>
<dbReference type="GO" id="GO:0005634">
    <property type="term" value="C:nucleus"/>
    <property type="evidence" value="ECO:0007669"/>
    <property type="project" value="UniProtKB-SubCell"/>
</dbReference>
<evidence type="ECO:0000313" key="8">
    <source>
        <dbReference type="EMBL" id="KZT26629.1"/>
    </source>
</evidence>
<evidence type="ECO:0000256" key="5">
    <source>
        <dbReference type="ARBA" id="ARBA00023242"/>
    </source>
</evidence>
<dbReference type="AlphaFoldDB" id="A0A165TGG8"/>
<comment type="subcellular location">
    <subcellularLocation>
        <location evidence="1">Nucleus</location>
    </subcellularLocation>
</comment>
<dbReference type="GO" id="GO:0045944">
    <property type="term" value="P:positive regulation of transcription by RNA polymerase II"/>
    <property type="evidence" value="ECO:0007669"/>
    <property type="project" value="TreeGrafter"/>
</dbReference>
<dbReference type="InterPro" id="IPR036864">
    <property type="entry name" value="Zn2-C6_fun-type_DNA-bd_sf"/>
</dbReference>
<evidence type="ECO:0000256" key="1">
    <source>
        <dbReference type="ARBA" id="ARBA00004123"/>
    </source>
</evidence>
<dbReference type="PROSITE" id="PS00463">
    <property type="entry name" value="ZN2_CY6_FUNGAL_1"/>
    <property type="match status" value="1"/>
</dbReference>
<organism evidence="8 9">
    <name type="scientific">Neolentinus lepideus HHB14362 ss-1</name>
    <dbReference type="NCBI Taxonomy" id="1314782"/>
    <lineage>
        <taxon>Eukaryota</taxon>
        <taxon>Fungi</taxon>
        <taxon>Dikarya</taxon>
        <taxon>Basidiomycota</taxon>
        <taxon>Agaricomycotina</taxon>
        <taxon>Agaricomycetes</taxon>
        <taxon>Gloeophyllales</taxon>
        <taxon>Gloeophyllaceae</taxon>
        <taxon>Neolentinus</taxon>
    </lineage>
</organism>
<evidence type="ECO:0000259" key="7">
    <source>
        <dbReference type="PROSITE" id="PS50048"/>
    </source>
</evidence>
<dbReference type="PROSITE" id="PS50048">
    <property type="entry name" value="ZN2_CY6_FUNGAL_2"/>
    <property type="match status" value="1"/>
</dbReference>
<dbReference type="Gene3D" id="4.10.240.10">
    <property type="entry name" value="Zn(2)-C6 fungal-type DNA-binding domain"/>
    <property type="match status" value="1"/>
</dbReference>